<feature type="compositionally biased region" description="Basic and acidic residues" evidence="1">
    <location>
        <begin position="199"/>
        <end position="213"/>
    </location>
</feature>
<dbReference type="InterPro" id="IPR052087">
    <property type="entry name" value="RRP12"/>
</dbReference>
<protein>
    <recommendedName>
        <fullName evidence="4">HEAT repeat-containing protein 1</fullName>
    </recommendedName>
</protein>
<feature type="non-terminal residue" evidence="2">
    <location>
        <position position="1"/>
    </location>
</feature>
<keyword evidence="3" id="KW-1185">Reference proteome</keyword>
<feature type="non-terminal residue" evidence="2">
    <location>
        <position position="302"/>
    </location>
</feature>
<proteinExistence type="predicted"/>
<organism evidence="2 3">
    <name type="scientific">Prorocentrum cordatum</name>
    <dbReference type="NCBI Taxonomy" id="2364126"/>
    <lineage>
        <taxon>Eukaryota</taxon>
        <taxon>Sar</taxon>
        <taxon>Alveolata</taxon>
        <taxon>Dinophyceae</taxon>
        <taxon>Prorocentrales</taxon>
        <taxon>Prorocentraceae</taxon>
        <taxon>Prorocentrum</taxon>
    </lineage>
</organism>
<comment type="caution">
    <text evidence="2">The sequence shown here is derived from an EMBL/GenBank/DDBJ whole genome shotgun (WGS) entry which is preliminary data.</text>
</comment>
<dbReference type="PANTHER" id="PTHR48287:SF1">
    <property type="entry name" value="ARM REPEAT SUPERFAMILY PROTEIN"/>
    <property type="match status" value="1"/>
</dbReference>
<dbReference type="PANTHER" id="PTHR48287">
    <property type="entry name" value="ARM REPEAT SUPERFAMILY PROTEIN"/>
    <property type="match status" value="1"/>
</dbReference>
<gene>
    <name evidence="2" type="ORF">PCOR1329_LOCUS71108</name>
</gene>
<feature type="compositionally biased region" description="Basic residues" evidence="1">
    <location>
        <begin position="277"/>
        <end position="288"/>
    </location>
</feature>
<feature type="compositionally biased region" description="Acidic residues" evidence="1">
    <location>
        <begin position="175"/>
        <end position="190"/>
    </location>
</feature>
<evidence type="ECO:0008006" key="4">
    <source>
        <dbReference type="Google" id="ProtNLM"/>
    </source>
</evidence>
<dbReference type="Proteomes" id="UP001189429">
    <property type="component" value="Unassembled WGS sequence"/>
</dbReference>
<dbReference type="SUPFAM" id="SSF48371">
    <property type="entry name" value="ARM repeat"/>
    <property type="match status" value="1"/>
</dbReference>
<feature type="region of interest" description="Disordered" evidence="1">
    <location>
        <begin position="165"/>
        <end position="302"/>
    </location>
</feature>
<name>A0ABN9WW07_9DINO</name>
<evidence type="ECO:0000313" key="3">
    <source>
        <dbReference type="Proteomes" id="UP001189429"/>
    </source>
</evidence>
<accession>A0ABN9WW07</accession>
<evidence type="ECO:0000313" key="2">
    <source>
        <dbReference type="EMBL" id="CAK0891050.1"/>
    </source>
</evidence>
<dbReference type="InterPro" id="IPR011989">
    <property type="entry name" value="ARM-like"/>
</dbReference>
<dbReference type="InterPro" id="IPR016024">
    <property type="entry name" value="ARM-type_fold"/>
</dbReference>
<sequence>AVRDAARACLHVAATTAVHQELQAEITMLLSAGLAGLTRHSKASAVDALSRLLYEHSYNMATELVRRLVQAVLLLLRDDDAQVWRAALKFTKVVVFVLPKELLAEFLPLILVLFESRHTATAKMTVRKIVERLAKVLPEDEVAAAFPKAHLPLLLYVQRQTQRKLRPKGARAAGEGDEDDDKAQEEDADMGDANSKPKQSWDDFDKGDEEYRGPESFGTNKQAKRNKRGEGAPGAAAGGAAPRPEPPTSAVAAHEAVQALLDAWEAESDSEGEGGGRRRGAAKGGKRKRDGEEASTTWIHED</sequence>
<reference evidence="2" key="1">
    <citation type="submission" date="2023-10" db="EMBL/GenBank/DDBJ databases">
        <authorList>
            <person name="Chen Y."/>
            <person name="Shah S."/>
            <person name="Dougan E. K."/>
            <person name="Thang M."/>
            <person name="Chan C."/>
        </authorList>
    </citation>
    <scope>NUCLEOTIDE SEQUENCE [LARGE SCALE GENOMIC DNA]</scope>
</reference>
<dbReference type="Gene3D" id="1.25.10.10">
    <property type="entry name" value="Leucine-rich Repeat Variant"/>
    <property type="match status" value="1"/>
</dbReference>
<dbReference type="EMBL" id="CAUYUJ010019420">
    <property type="protein sequence ID" value="CAK0891050.1"/>
    <property type="molecule type" value="Genomic_DNA"/>
</dbReference>
<feature type="compositionally biased region" description="Low complexity" evidence="1">
    <location>
        <begin position="233"/>
        <end position="242"/>
    </location>
</feature>
<evidence type="ECO:0000256" key="1">
    <source>
        <dbReference type="SAM" id="MobiDB-lite"/>
    </source>
</evidence>